<dbReference type="InterPro" id="IPR016161">
    <property type="entry name" value="Ald_DH/histidinol_DH"/>
</dbReference>
<dbReference type="PANTHER" id="PTHR42804:SF1">
    <property type="entry name" value="ALDEHYDE DEHYDROGENASE-RELATED"/>
    <property type="match status" value="1"/>
</dbReference>
<evidence type="ECO:0000313" key="4">
    <source>
        <dbReference type="EMBL" id="MET1257102.1"/>
    </source>
</evidence>
<protein>
    <submittedName>
        <fullName evidence="4">Aldehyde dehydrogenase family protein</fullName>
    </submittedName>
</protein>
<dbReference type="InterPro" id="IPR016162">
    <property type="entry name" value="Ald_DH_N"/>
</dbReference>
<dbReference type="Proteomes" id="UP001548189">
    <property type="component" value="Unassembled WGS sequence"/>
</dbReference>
<dbReference type="PANTHER" id="PTHR42804">
    <property type="entry name" value="ALDEHYDE DEHYDROGENASE"/>
    <property type="match status" value="1"/>
</dbReference>
<dbReference type="Pfam" id="PF00171">
    <property type="entry name" value="Aldedh"/>
    <property type="match status" value="1"/>
</dbReference>
<comment type="similarity">
    <text evidence="1">Belongs to the aldehyde dehydrogenase family.</text>
</comment>
<dbReference type="SUPFAM" id="SSF53720">
    <property type="entry name" value="ALDH-like"/>
    <property type="match status" value="1"/>
</dbReference>
<dbReference type="EMBL" id="JBEVCJ010000034">
    <property type="protein sequence ID" value="MET1257102.1"/>
    <property type="molecule type" value="Genomic_DNA"/>
</dbReference>
<keyword evidence="5" id="KW-1185">Reference proteome</keyword>
<gene>
    <name evidence="4" type="ORF">ABVT43_18305</name>
</gene>
<proteinExistence type="inferred from homology"/>
<dbReference type="RefSeq" id="WP_353897685.1">
    <property type="nucleotide sequence ID" value="NZ_JBEVCJ010000034.1"/>
</dbReference>
<reference evidence="4 5" key="1">
    <citation type="submission" date="2024-06" db="EMBL/GenBank/DDBJ databases">
        <authorList>
            <person name="Li F."/>
        </authorList>
    </citation>
    <scope>NUCLEOTIDE SEQUENCE [LARGE SCALE GENOMIC DNA]</scope>
    <source>
        <strain evidence="4 5">GXAS 311</strain>
    </source>
</reference>
<dbReference type="Gene3D" id="3.40.605.10">
    <property type="entry name" value="Aldehyde Dehydrogenase, Chain A, domain 1"/>
    <property type="match status" value="1"/>
</dbReference>
<evidence type="ECO:0000259" key="3">
    <source>
        <dbReference type="Pfam" id="PF00171"/>
    </source>
</evidence>
<evidence type="ECO:0000313" key="5">
    <source>
        <dbReference type="Proteomes" id="UP001548189"/>
    </source>
</evidence>
<sequence>MRDLEQFYINGQWVTPTSQTVSEVINPATEKACATIKLANNDDVNQAVDAAKSAFSQFAFSSLSERLDLFASIISEYKKRFDDIAFAISEEMGAPIKLANTAQTIAGLSHLKAAFNILKTYPFVETCGKSQIIKEPIGVCALITPWNWPLNQITCKVAPALACGNTMILKPSEIAPVSAYVFTEVLHAAGVPAGVFNLINGDGLGAGAQLTAHPQVDMVSFTGSTRAGIQIAKNAATTIKRVTQELGGKSANIILDDADFETAVTRGTRAVFSNSGQSCDAPTRLLVPEDKMQQAAEIAASVAASIKVGNPQDETTQMGPVVSEQQFTKVQNLIQQGIQEGAQLVCGGLGRPEHLTSGYYVKPTVFANVSNQMQIAQQEIFGPVLSIIAYQTDDQAIEIANDSPYGLAGYIQGTNEQRIQYIASRIRAGNININGAYGDAYRPFGGYKQSGNGREIGQLGFDDFLEIKAISR</sequence>
<comment type="caution">
    <text evidence="4">The sequence shown here is derived from an EMBL/GenBank/DDBJ whole genome shotgun (WGS) entry which is preliminary data.</text>
</comment>
<evidence type="ECO:0000256" key="1">
    <source>
        <dbReference type="ARBA" id="ARBA00009986"/>
    </source>
</evidence>
<name>A0ABV2BYT0_9GAMM</name>
<dbReference type="CDD" id="cd07138">
    <property type="entry name" value="ALDH_CddD_SSP0762"/>
    <property type="match status" value="1"/>
</dbReference>
<evidence type="ECO:0000256" key="2">
    <source>
        <dbReference type="ARBA" id="ARBA00023002"/>
    </source>
</evidence>
<dbReference type="InterPro" id="IPR015590">
    <property type="entry name" value="Aldehyde_DH_dom"/>
</dbReference>
<organism evidence="4 5">
    <name type="scientific">Aliikangiella maris</name>
    <dbReference type="NCBI Taxonomy" id="3162458"/>
    <lineage>
        <taxon>Bacteria</taxon>
        <taxon>Pseudomonadati</taxon>
        <taxon>Pseudomonadota</taxon>
        <taxon>Gammaproteobacteria</taxon>
        <taxon>Oceanospirillales</taxon>
        <taxon>Pleioneaceae</taxon>
        <taxon>Aliikangiella</taxon>
    </lineage>
</organism>
<keyword evidence="2" id="KW-0560">Oxidoreductase</keyword>
<feature type="domain" description="Aldehyde dehydrogenase" evidence="3">
    <location>
        <begin position="13"/>
        <end position="470"/>
    </location>
</feature>
<dbReference type="InterPro" id="IPR016163">
    <property type="entry name" value="Ald_DH_C"/>
</dbReference>
<accession>A0ABV2BYT0</accession>
<dbReference type="Gene3D" id="3.40.309.10">
    <property type="entry name" value="Aldehyde Dehydrogenase, Chain A, domain 2"/>
    <property type="match status" value="1"/>
</dbReference>